<evidence type="ECO:0000313" key="3">
    <source>
        <dbReference type="EMBL" id="ESL04895.1"/>
    </source>
</evidence>
<feature type="transmembrane region" description="Helical" evidence="2">
    <location>
        <begin position="31"/>
        <end position="53"/>
    </location>
</feature>
<comment type="caution">
    <text evidence="3">The sequence shown here is derived from an EMBL/GenBank/DDBJ whole genome shotgun (WGS) entry which is preliminary data.</text>
</comment>
<name>A0A061ISL4_TRYRA</name>
<keyword evidence="4" id="KW-1185">Reference proteome</keyword>
<keyword evidence="2" id="KW-0472">Membrane</keyword>
<sequence length="89" mass="10620">MTRKKKRKKKGRIGATKQNDKGVKKKKKKEHCYMCVFVCVPFLSLPLTLHLSVYARYPFWVRSHCEKFLLLFHPNSITDRRVAFPFLFC</sequence>
<keyword evidence="2" id="KW-0812">Transmembrane</keyword>
<evidence type="ECO:0000313" key="4">
    <source>
        <dbReference type="Proteomes" id="UP000031737"/>
    </source>
</evidence>
<dbReference type="VEuPathDB" id="TriTrypDB:TRSC58_07556"/>
<feature type="compositionally biased region" description="Basic residues" evidence="1">
    <location>
        <begin position="1"/>
        <end position="12"/>
    </location>
</feature>
<evidence type="ECO:0000256" key="1">
    <source>
        <dbReference type="SAM" id="MobiDB-lite"/>
    </source>
</evidence>
<keyword evidence="2" id="KW-1133">Transmembrane helix</keyword>
<dbReference type="AlphaFoldDB" id="A0A061ISL4"/>
<organism evidence="3 4">
    <name type="scientific">Trypanosoma rangeli SC58</name>
    <dbReference type="NCBI Taxonomy" id="429131"/>
    <lineage>
        <taxon>Eukaryota</taxon>
        <taxon>Discoba</taxon>
        <taxon>Euglenozoa</taxon>
        <taxon>Kinetoplastea</taxon>
        <taxon>Metakinetoplastina</taxon>
        <taxon>Trypanosomatida</taxon>
        <taxon>Trypanosomatidae</taxon>
        <taxon>Trypanosoma</taxon>
        <taxon>Herpetosoma</taxon>
    </lineage>
</organism>
<accession>A0A061ISL4</accession>
<feature type="region of interest" description="Disordered" evidence="1">
    <location>
        <begin position="1"/>
        <end position="22"/>
    </location>
</feature>
<reference evidence="3 4" key="1">
    <citation type="submission" date="2013-07" db="EMBL/GenBank/DDBJ databases">
        <authorList>
            <person name="Stoco P.H."/>
            <person name="Wagner G."/>
            <person name="Gerber A."/>
            <person name="Zaha A."/>
            <person name="Thompson C."/>
            <person name="Bartholomeu D.C."/>
            <person name="Luckemeyer D.D."/>
            <person name="Bahia D."/>
            <person name="Loreto E."/>
            <person name="Prestes E.B."/>
            <person name="Lima F.M."/>
            <person name="Rodrigues-Luiz G."/>
            <person name="Vallejo G.A."/>
            <person name="Filho J.F."/>
            <person name="Monteiro K.M."/>
            <person name="Tyler K.M."/>
            <person name="de Almeida L.G."/>
            <person name="Ortiz M.F."/>
            <person name="Siervo M.A."/>
            <person name="de Moraes M.H."/>
            <person name="Cunha O.L."/>
            <person name="Mendonca-Neto R."/>
            <person name="Silva R."/>
            <person name="Teixeira S.M."/>
            <person name="Murta S.M."/>
            <person name="Sincero T.C."/>
            <person name="Mendes T.A."/>
            <person name="Urmenyi T.P."/>
            <person name="Silva V.G."/>
            <person name="da Rocha W.D."/>
            <person name="Andersson B."/>
            <person name="Romanha A.J."/>
            <person name="Steindel M."/>
            <person name="de Vasconcelos A.T."/>
            <person name="Grisard E.C."/>
        </authorList>
    </citation>
    <scope>NUCLEOTIDE SEQUENCE [LARGE SCALE GENOMIC DNA]</scope>
    <source>
        <strain evidence="3 4">SC58</strain>
    </source>
</reference>
<dbReference type="Proteomes" id="UP000031737">
    <property type="component" value="Unassembled WGS sequence"/>
</dbReference>
<proteinExistence type="predicted"/>
<evidence type="ECO:0000256" key="2">
    <source>
        <dbReference type="SAM" id="Phobius"/>
    </source>
</evidence>
<gene>
    <name evidence="3" type="ORF">TRSC58_07556</name>
</gene>
<dbReference type="EMBL" id="AUPL01008111">
    <property type="protein sequence ID" value="ESL04895.1"/>
    <property type="molecule type" value="Genomic_DNA"/>
</dbReference>
<protein>
    <submittedName>
        <fullName evidence="3">Uncharacterized protein</fullName>
    </submittedName>
</protein>